<evidence type="ECO:0000313" key="2">
    <source>
        <dbReference type="EMBL" id="MBF9071360.1"/>
    </source>
</evidence>
<name>A0A931FGJ8_9ACTN</name>
<dbReference type="Pfam" id="PF20408">
    <property type="entry name" value="Abhydrolase_11"/>
    <property type="match status" value="1"/>
</dbReference>
<gene>
    <name evidence="2" type="ORF">I2501_25395</name>
</gene>
<organism evidence="2 3">
    <name type="scientific">Streptacidiphilus fuscans</name>
    <dbReference type="NCBI Taxonomy" id="2789292"/>
    <lineage>
        <taxon>Bacteria</taxon>
        <taxon>Bacillati</taxon>
        <taxon>Actinomycetota</taxon>
        <taxon>Actinomycetes</taxon>
        <taxon>Kitasatosporales</taxon>
        <taxon>Streptomycetaceae</taxon>
        <taxon>Streptacidiphilus</taxon>
    </lineage>
</organism>
<accession>A0A931FGJ8</accession>
<dbReference type="EMBL" id="JADPRT010000011">
    <property type="protein sequence ID" value="MBF9071360.1"/>
    <property type="molecule type" value="Genomic_DNA"/>
</dbReference>
<dbReference type="InterPro" id="IPR046879">
    <property type="entry name" value="KANL3/Tex30_Abhydrolase"/>
</dbReference>
<dbReference type="GO" id="GO:0016787">
    <property type="term" value="F:hydrolase activity"/>
    <property type="evidence" value="ECO:0007669"/>
    <property type="project" value="UniProtKB-KW"/>
</dbReference>
<dbReference type="Proteomes" id="UP000657385">
    <property type="component" value="Unassembled WGS sequence"/>
</dbReference>
<comment type="caution">
    <text evidence="2">The sequence shown here is derived from an EMBL/GenBank/DDBJ whole genome shotgun (WGS) entry which is preliminary data.</text>
</comment>
<reference evidence="2" key="1">
    <citation type="submission" date="2020-11" db="EMBL/GenBank/DDBJ databases">
        <title>Isolation and identification of active actinomycetes.</title>
        <authorList>
            <person name="Yu B."/>
        </authorList>
    </citation>
    <scope>NUCLEOTIDE SEQUENCE</scope>
    <source>
        <strain evidence="2">NEAU-YB345</strain>
    </source>
</reference>
<proteinExistence type="predicted"/>
<evidence type="ECO:0000259" key="1">
    <source>
        <dbReference type="Pfam" id="PF20408"/>
    </source>
</evidence>
<protein>
    <submittedName>
        <fullName evidence="2">Hydrolase</fullName>
    </submittedName>
</protein>
<feature type="domain" description="KANL3/Tex30 alpha/beta hydrolase-like" evidence="1">
    <location>
        <begin position="24"/>
        <end position="199"/>
    </location>
</feature>
<sequence>MHEEWVETPVGRARVDWFPAAHHRATLVLGHGTATGVEAADLQALAHALPARGVTVALVTQPYRIEHNPSVADPASLDRAWAAVWARITAVTSPGPVIAGGRSAGSQVVCRTAKELGAAAALVLAYPVRGPGSPGELASVTLPTLVVQGGRDPFGTAAELPALPGHMTVVEIPRADHMFLASSDSASRGNLEAVVTSVAVWLDAVLGTAGGQR</sequence>
<dbReference type="InterPro" id="IPR029058">
    <property type="entry name" value="AB_hydrolase_fold"/>
</dbReference>
<evidence type="ECO:0000313" key="3">
    <source>
        <dbReference type="Proteomes" id="UP000657385"/>
    </source>
</evidence>
<dbReference type="AlphaFoldDB" id="A0A931FGJ8"/>
<dbReference type="Gene3D" id="3.40.50.1820">
    <property type="entry name" value="alpha/beta hydrolase"/>
    <property type="match status" value="1"/>
</dbReference>
<dbReference type="SUPFAM" id="SSF53474">
    <property type="entry name" value="alpha/beta-Hydrolases"/>
    <property type="match status" value="1"/>
</dbReference>
<keyword evidence="3" id="KW-1185">Reference proteome</keyword>
<keyword evidence="2" id="KW-0378">Hydrolase</keyword>